<dbReference type="Proteomes" id="UP000287198">
    <property type="component" value="Unassembled WGS sequence"/>
</dbReference>
<dbReference type="SUPFAM" id="SSF53850">
    <property type="entry name" value="Periplasmic binding protein-like II"/>
    <property type="match status" value="1"/>
</dbReference>
<sequence length="757" mass="84286">MLRISEAISDNPWRMKRAIFFIFWSFLTLLIVTIPDATGSATATPTTAETPTAAITAIDPLTGTPERRITFGGNSGYQPFEWEDQGMPLGFNIDLAKAVSKAGDIPAEFKLGNWAEILEAFEQGEVDVLAMYVSDERARLFRFSTPFYVVNHAIYGAPTQLPIPQPVDFTGQRVAVETRSYAHEELLAKKFNVELVLTDSTEGALNAVLLGEADYAILTESVAENLIADSELPLESLSPPFWPRNYAFAVQFERKDLYAWLEGALSQTIASDQYQAVYEKWESEIRPGRDSYIQVPFYVGYTALAAIALTVIFFLTSWTLRLRVISKSFDLGTAMERADRSENNAQHIADYETETGLCRPHYFAEMVDKTLKQKPASCELMIFKLVHLSEVRGTLGQAYSSELIKHITMLLKDQITGPSCYFGRGIFAVFSDPSEIELFFESLSTKQIEAMPYAQYVAGSACFPEHGSACGVLLDHADAALSMAVYRNKHRLVYDSSMDPSTTDQAVVTAFRTHSLKGMYAVFQPQIDIKTGQLIGAEALVRWQHPTLGALTPDEFVPLVEKLGYISQITKLMLNEAIRVSALLRKQNRPLVTSVNVSVHDLADPNFFETIKSAVEHFKGEFCDLKLELTETSFSSEIGHISDTLVRLNELGIKVSIDDFGTGYSSLAYLSAFPIQELKIDRAFVTGMVEHEKNCNIIRATLVLADHLKLKTVAEGVEDEKTLTLLDELGCSVAQGYFISKPLPEAEFLKFIDNYLA</sequence>
<dbReference type="InterPro" id="IPR035919">
    <property type="entry name" value="EAL_sf"/>
</dbReference>
<dbReference type="SUPFAM" id="SSF141868">
    <property type="entry name" value="EAL domain-like"/>
    <property type="match status" value="1"/>
</dbReference>
<dbReference type="InterPro" id="IPR001633">
    <property type="entry name" value="EAL_dom"/>
</dbReference>
<comment type="caution">
    <text evidence="3">The sequence shown here is derived from an EMBL/GenBank/DDBJ whole genome shotgun (WGS) entry which is preliminary data.</text>
</comment>
<dbReference type="Gene3D" id="3.40.190.10">
    <property type="entry name" value="Periplasmic binding protein-like II"/>
    <property type="match status" value="2"/>
</dbReference>
<dbReference type="AlphaFoldDB" id="A0A432XSD9"/>
<dbReference type="PANTHER" id="PTHR33121:SF71">
    <property type="entry name" value="OXYGEN SENSOR PROTEIN DOSP"/>
    <property type="match status" value="1"/>
</dbReference>
<dbReference type="PROSITE" id="PS50883">
    <property type="entry name" value="EAL"/>
    <property type="match status" value="1"/>
</dbReference>
<reference evidence="4" key="1">
    <citation type="journal article" date="2018" name="Front. Microbiol.">
        <title>Genome-Based Analysis Reveals the Taxonomy and Diversity of the Family Idiomarinaceae.</title>
        <authorList>
            <person name="Liu Y."/>
            <person name="Lai Q."/>
            <person name="Shao Z."/>
        </authorList>
    </citation>
    <scope>NUCLEOTIDE SEQUENCE [LARGE SCALE GENOMIC DNA]</scope>
    <source>
        <strain evidence="4">BH195</strain>
    </source>
</reference>
<dbReference type="Gene3D" id="3.20.20.450">
    <property type="entry name" value="EAL domain"/>
    <property type="match status" value="1"/>
</dbReference>
<keyword evidence="1" id="KW-0812">Transmembrane</keyword>
<protein>
    <recommendedName>
        <fullName evidence="2">EAL domain-containing protein</fullName>
    </recommendedName>
</protein>
<dbReference type="InterPro" id="IPR043128">
    <property type="entry name" value="Rev_trsase/Diguanyl_cyclase"/>
</dbReference>
<dbReference type="SUPFAM" id="SSF55073">
    <property type="entry name" value="Nucleotide cyclase"/>
    <property type="match status" value="1"/>
</dbReference>
<dbReference type="SMART" id="SM00052">
    <property type="entry name" value="EAL"/>
    <property type="match status" value="1"/>
</dbReference>
<dbReference type="Pfam" id="PF00497">
    <property type="entry name" value="SBP_bac_3"/>
    <property type="match status" value="1"/>
</dbReference>
<dbReference type="PANTHER" id="PTHR33121">
    <property type="entry name" value="CYCLIC DI-GMP PHOSPHODIESTERASE PDEF"/>
    <property type="match status" value="1"/>
</dbReference>
<dbReference type="SMART" id="SM00062">
    <property type="entry name" value="PBPb"/>
    <property type="match status" value="1"/>
</dbReference>
<evidence type="ECO:0000313" key="4">
    <source>
        <dbReference type="Proteomes" id="UP000287198"/>
    </source>
</evidence>
<feature type="domain" description="EAL" evidence="2">
    <location>
        <begin position="500"/>
        <end position="756"/>
    </location>
</feature>
<feature type="transmembrane region" description="Helical" evidence="1">
    <location>
        <begin position="298"/>
        <end position="320"/>
    </location>
</feature>
<dbReference type="InterPro" id="IPR029787">
    <property type="entry name" value="Nucleotide_cyclase"/>
</dbReference>
<keyword evidence="1" id="KW-0472">Membrane</keyword>
<dbReference type="EMBL" id="PIPW01000004">
    <property type="protein sequence ID" value="RUO51610.1"/>
    <property type="molecule type" value="Genomic_DNA"/>
</dbReference>
<dbReference type="Gene3D" id="3.30.70.270">
    <property type="match status" value="1"/>
</dbReference>
<proteinExistence type="predicted"/>
<dbReference type="CDD" id="cd13704">
    <property type="entry name" value="PBP2_HisK"/>
    <property type="match status" value="1"/>
</dbReference>
<gene>
    <name evidence="3" type="ORF">CWI69_11585</name>
</gene>
<organism evidence="3 4">
    <name type="scientific">Pseudidiomarina halophila</name>
    <dbReference type="NCBI Taxonomy" id="1449799"/>
    <lineage>
        <taxon>Bacteria</taxon>
        <taxon>Pseudomonadati</taxon>
        <taxon>Pseudomonadota</taxon>
        <taxon>Gammaproteobacteria</taxon>
        <taxon>Alteromonadales</taxon>
        <taxon>Idiomarinaceae</taxon>
        <taxon>Pseudidiomarina</taxon>
    </lineage>
</organism>
<evidence type="ECO:0000259" key="2">
    <source>
        <dbReference type="PROSITE" id="PS50883"/>
    </source>
</evidence>
<evidence type="ECO:0000256" key="1">
    <source>
        <dbReference type="SAM" id="Phobius"/>
    </source>
</evidence>
<keyword evidence="4" id="KW-1185">Reference proteome</keyword>
<keyword evidence="1" id="KW-1133">Transmembrane helix</keyword>
<accession>A0A432XSD9</accession>
<dbReference type="CDD" id="cd01948">
    <property type="entry name" value="EAL"/>
    <property type="match status" value="1"/>
</dbReference>
<dbReference type="RefSeq" id="WP_126764481.1">
    <property type="nucleotide sequence ID" value="NZ_JBHRUI010000002.1"/>
</dbReference>
<dbReference type="GO" id="GO:0071111">
    <property type="term" value="F:cyclic-guanylate-specific phosphodiesterase activity"/>
    <property type="evidence" value="ECO:0007669"/>
    <property type="project" value="InterPro"/>
</dbReference>
<dbReference type="InterPro" id="IPR001638">
    <property type="entry name" value="Solute-binding_3/MltF_N"/>
</dbReference>
<name>A0A432XSD9_9GAMM</name>
<dbReference type="InterPro" id="IPR050706">
    <property type="entry name" value="Cyclic-di-GMP_PDE-like"/>
</dbReference>
<evidence type="ECO:0000313" key="3">
    <source>
        <dbReference type="EMBL" id="RUO51610.1"/>
    </source>
</evidence>
<dbReference type="Pfam" id="PF00563">
    <property type="entry name" value="EAL"/>
    <property type="match status" value="1"/>
</dbReference>
<dbReference type="OrthoDB" id="9787514at2"/>